<gene>
    <name evidence="2" type="ORF">FHX39_003669</name>
</gene>
<organism evidence="2 3">
    <name type="scientific">Microlunatus antarcticus</name>
    <dbReference type="NCBI Taxonomy" id="53388"/>
    <lineage>
        <taxon>Bacteria</taxon>
        <taxon>Bacillati</taxon>
        <taxon>Actinomycetota</taxon>
        <taxon>Actinomycetes</taxon>
        <taxon>Propionibacteriales</taxon>
        <taxon>Propionibacteriaceae</taxon>
        <taxon>Microlunatus</taxon>
    </lineage>
</organism>
<feature type="compositionally biased region" description="Basic and acidic residues" evidence="1">
    <location>
        <begin position="1"/>
        <end position="11"/>
    </location>
</feature>
<reference evidence="2 3" key="1">
    <citation type="submission" date="2020-08" db="EMBL/GenBank/DDBJ databases">
        <title>Sequencing the genomes of 1000 actinobacteria strains.</title>
        <authorList>
            <person name="Klenk H.-P."/>
        </authorList>
    </citation>
    <scope>NUCLEOTIDE SEQUENCE [LARGE SCALE GENOMIC DNA]</scope>
    <source>
        <strain evidence="2 3">DSM 11053</strain>
    </source>
</reference>
<dbReference type="AlphaFoldDB" id="A0A7W5P8I5"/>
<keyword evidence="3" id="KW-1185">Reference proteome</keyword>
<comment type="caution">
    <text evidence="2">The sequence shown here is derived from an EMBL/GenBank/DDBJ whole genome shotgun (WGS) entry which is preliminary data.</text>
</comment>
<name>A0A7W5P8I5_9ACTN</name>
<proteinExistence type="predicted"/>
<dbReference type="EMBL" id="JACHZG010000002">
    <property type="protein sequence ID" value="MBB3328684.1"/>
    <property type="molecule type" value="Genomic_DNA"/>
</dbReference>
<sequence length="26" mass="2788">MVDHRVTRPDNAHVTAGVPPAHALEP</sequence>
<evidence type="ECO:0000313" key="2">
    <source>
        <dbReference type="EMBL" id="MBB3328684.1"/>
    </source>
</evidence>
<protein>
    <submittedName>
        <fullName evidence="2">Uncharacterized protein</fullName>
    </submittedName>
</protein>
<feature type="region of interest" description="Disordered" evidence="1">
    <location>
        <begin position="1"/>
        <end position="26"/>
    </location>
</feature>
<evidence type="ECO:0000313" key="3">
    <source>
        <dbReference type="Proteomes" id="UP000565572"/>
    </source>
</evidence>
<dbReference type="Proteomes" id="UP000565572">
    <property type="component" value="Unassembled WGS sequence"/>
</dbReference>
<evidence type="ECO:0000256" key="1">
    <source>
        <dbReference type="SAM" id="MobiDB-lite"/>
    </source>
</evidence>
<accession>A0A7W5P8I5</accession>